<dbReference type="EMBL" id="JAVDPY010000001">
    <property type="protein sequence ID" value="MDR6332030.1"/>
    <property type="molecule type" value="Genomic_DNA"/>
</dbReference>
<reference evidence="1 2" key="1">
    <citation type="submission" date="2023-07" db="EMBL/GenBank/DDBJ databases">
        <title>Genomic Encyclopedia of Type Strains, Phase IV (KMG-IV): sequencing the most valuable type-strain genomes for metagenomic binning, comparative biology and taxonomic classification.</title>
        <authorList>
            <person name="Goeker M."/>
        </authorList>
    </citation>
    <scope>NUCLEOTIDE SEQUENCE [LARGE SCALE GENOMIC DNA]</scope>
    <source>
        <strain evidence="1 2">DSM 338</strain>
    </source>
</reference>
<evidence type="ECO:0000313" key="1">
    <source>
        <dbReference type="EMBL" id="MDR6332030.1"/>
    </source>
</evidence>
<comment type="caution">
    <text evidence="1">The sequence shown here is derived from an EMBL/GenBank/DDBJ whole genome shotgun (WGS) entry which is preliminary data.</text>
</comment>
<accession>A0ABU1KB21</accession>
<proteinExistence type="predicted"/>
<sequence length="203" mass="22753">MASTSWFSVTACRGTTAVGTAAGAGSMAIEDEEAAQAEAMRRFSEKAEELKTNFEERFLHVLPGNHSPAESVLLAHLMTCTDGYEDVRFIYDWNRRPKFGTGTIFSYLPDLSSIRARATFAFECLYGEVSNQLAVLIDFVNPGERLPFKIDNESRLRSFGFRVIQFTELEILSAPDACRERVEGVLWDMQSDLWLGSESEKPS</sequence>
<gene>
    <name evidence="1" type="ORF">GGQ86_000477</name>
</gene>
<protein>
    <submittedName>
        <fullName evidence="1">Uncharacterized protein</fullName>
    </submittedName>
</protein>
<dbReference type="Proteomes" id="UP001245370">
    <property type="component" value="Unassembled WGS sequence"/>
</dbReference>
<dbReference type="GeneID" id="95762688"/>
<organism evidence="1 2">
    <name type="scientific">Xanthobacter flavus</name>
    <dbReference type="NCBI Taxonomy" id="281"/>
    <lineage>
        <taxon>Bacteria</taxon>
        <taxon>Pseudomonadati</taxon>
        <taxon>Pseudomonadota</taxon>
        <taxon>Alphaproteobacteria</taxon>
        <taxon>Hyphomicrobiales</taxon>
        <taxon>Xanthobacteraceae</taxon>
        <taxon>Xanthobacter</taxon>
    </lineage>
</organism>
<keyword evidence="2" id="KW-1185">Reference proteome</keyword>
<evidence type="ECO:0000313" key="2">
    <source>
        <dbReference type="Proteomes" id="UP001245370"/>
    </source>
</evidence>
<name>A0ABU1KB21_XANFL</name>
<dbReference type="RefSeq" id="WP_281807277.1">
    <property type="nucleotide sequence ID" value="NZ_BSDO01000002.1"/>
</dbReference>